<dbReference type="PANTHER" id="PTHR30087:SF1">
    <property type="entry name" value="HYPOTHETICAL CYTOSOLIC PROTEIN"/>
    <property type="match status" value="1"/>
</dbReference>
<dbReference type="AlphaFoldDB" id="X1QPQ8"/>
<dbReference type="Pfam" id="PF04463">
    <property type="entry name" value="2-thiour_desulf"/>
    <property type="match status" value="1"/>
</dbReference>
<reference evidence="1" key="1">
    <citation type="journal article" date="2014" name="Front. Microbiol.">
        <title>High frequency of phylogenetically diverse reductive dehalogenase-homologous genes in deep subseafloor sedimentary metagenomes.</title>
        <authorList>
            <person name="Kawai M."/>
            <person name="Futagami T."/>
            <person name="Toyoda A."/>
            <person name="Takaki Y."/>
            <person name="Nishi S."/>
            <person name="Hori S."/>
            <person name="Arai W."/>
            <person name="Tsubouchi T."/>
            <person name="Morono Y."/>
            <person name="Uchiyama I."/>
            <person name="Ito T."/>
            <person name="Fujiyama A."/>
            <person name="Inagaki F."/>
            <person name="Takami H."/>
        </authorList>
    </citation>
    <scope>NUCLEOTIDE SEQUENCE</scope>
    <source>
        <strain evidence="1">Expedition CK06-06</strain>
    </source>
</reference>
<gene>
    <name evidence="1" type="ORF">S06H3_60400</name>
</gene>
<protein>
    <submittedName>
        <fullName evidence="1">Uncharacterized protein</fullName>
    </submittedName>
</protein>
<organism evidence="1">
    <name type="scientific">marine sediment metagenome</name>
    <dbReference type="NCBI Taxonomy" id="412755"/>
    <lineage>
        <taxon>unclassified sequences</taxon>
        <taxon>metagenomes</taxon>
        <taxon>ecological metagenomes</taxon>
    </lineage>
</organism>
<comment type="caution">
    <text evidence="1">The sequence shown here is derived from an EMBL/GenBank/DDBJ whole genome shotgun (WGS) entry which is preliminary data.</text>
</comment>
<dbReference type="InterPro" id="IPR007553">
    <property type="entry name" value="2-thiour_desulf"/>
</dbReference>
<proteinExistence type="predicted"/>
<accession>X1QPQ8</accession>
<evidence type="ECO:0000313" key="1">
    <source>
        <dbReference type="EMBL" id="GAI56781.1"/>
    </source>
</evidence>
<dbReference type="PANTHER" id="PTHR30087">
    <property type="entry name" value="INNER MEMBRANE PROTEIN"/>
    <property type="match status" value="1"/>
</dbReference>
<dbReference type="EMBL" id="BARV01039397">
    <property type="protein sequence ID" value="GAI56781.1"/>
    <property type="molecule type" value="Genomic_DNA"/>
</dbReference>
<name>X1QPQ8_9ZZZZ</name>
<sequence>MKLISACLLGIRCAWSGDDEYKNERAIELSKVETLIPVCPEQLGGLSTPRAPQEIQGGVGEDVLNGKCKVVNKDGKDVTRQFIRGAEETLKIAKELKAKEFIAKSGSPSCGCGQT</sequence>